<dbReference type="Pfam" id="PF10105">
    <property type="entry name" value="DUF2344"/>
    <property type="match status" value="1"/>
</dbReference>
<evidence type="ECO:0000259" key="1">
    <source>
        <dbReference type="Pfam" id="PF10105"/>
    </source>
</evidence>
<evidence type="ECO:0000313" key="2">
    <source>
        <dbReference type="EMBL" id="KLU03319.1"/>
    </source>
</evidence>
<sequence>MRTRPSRQSPNLHPLDQLRIRYRVRFAKTGLLRWISHRDLALLFERVARRVALPLSMTEGFHPTPRIAFPSALPLGIESLDEVAEIDLCEDLEADDLLQRLRGDEQPGLTIHSVEKIPDGVKKAQIAATLYTVSLPDDWDESNRDQVNQNIEALQLQESVSVERKGKTVTAIVKEHLPTIELQDNQLFARMVLADGASLKMQDLLDLLDLSDWPERGATIVRTGVELQGPNPN</sequence>
<dbReference type="STRING" id="595434.RISK_004631"/>
<dbReference type="InterPro" id="IPR018768">
    <property type="entry name" value="DUF2344"/>
</dbReference>
<dbReference type="Proteomes" id="UP000036367">
    <property type="component" value="Unassembled WGS sequence"/>
</dbReference>
<reference evidence="2" key="1">
    <citation type="submission" date="2015-05" db="EMBL/GenBank/DDBJ databases">
        <title>Permanent draft genome of Rhodopirellula islandicus K833.</title>
        <authorList>
            <person name="Kizina J."/>
            <person name="Richter M."/>
            <person name="Glockner F.O."/>
            <person name="Harder J."/>
        </authorList>
    </citation>
    <scope>NUCLEOTIDE SEQUENCE [LARGE SCALE GENOMIC DNA]</scope>
    <source>
        <strain evidence="2">K833</strain>
    </source>
</reference>
<protein>
    <recommendedName>
        <fullName evidence="1">DUF2344 domain-containing protein</fullName>
    </recommendedName>
</protein>
<organism evidence="2 3">
    <name type="scientific">Rhodopirellula islandica</name>
    <dbReference type="NCBI Taxonomy" id="595434"/>
    <lineage>
        <taxon>Bacteria</taxon>
        <taxon>Pseudomonadati</taxon>
        <taxon>Planctomycetota</taxon>
        <taxon>Planctomycetia</taxon>
        <taxon>Pirellulales</taxon>
        <taxon>Pirellulaceae</taxon>
        <taxon>Rhodopirellula</taxon>
    </lineage>
</organism>
<dbReference type="OrthoDB" id="9780488at2"/>
<keyword evidence="3" id="KW-1185">Reference proteome</keyword>
<gene>
    <name evidence="2" type="ORF">RISK_004631</name>
</gene>
<proteinExistence type="predicted"/>
<comment type="caution">
    <text evidence="2">The sequence shown here is derived from an EMBL/GenBank/DDBJ whole genome shotgun (WGS) entry which is preliminary data.</text>
</comment>
<dbReference type="PATRIC" id="fig|595434.4.peg.4400"/>
<dbReference type="AlphaFoldDB" id="A0A0J1ECP6"/>
<dbReference type="RefSeq" id="WP_047815837.1">
    <property type="nucleotide sequence ID" value="NZ_LECT01000038.1"/>
</dbReference>
<feature type="domain" description="DUF2344" evidence="1">
    <location>
        <begin position="21"/>
        <end position="195"/>
    </location>
</feature>
<evidence type="ECO:0000313" key="3">
    <source>
        <dbReference type="Proteomes" id="UP000036367"/>
    </source>
</evidence>
<name>A0A0J1ECP6_RHOIS</name>
<accession>A0A0J1ECP6</accession>
<dbReference type="EMBL" id="LECT01000038">
    <property type="protein sequence ID" value="KLU03319.1"/>
    <property type="molecule type" value="Genomic_DNA"/>
</dbReference>
<dbReference type="NCBIfam" id="TIGR03936">
    <property type="entry name" value="sam_1_link_chp"/>
    <property type="match status" value="1"/>
</dbReference>